<feature type="domain" description="MaoC-like" evidence="2">
    <location>
        <begin position="49"/>
        <end position="137"/>
    </location>
</feature>
<dbReference type="Gene3D" id="3.10.129.10">
    <property type="entry name" value="Hotdog Thioesterase"/>
    <property type="match status" value="1"/>
</dbReference>
<protein>
    <submittedName>
        <fullName evidence="3">MaoC domain-containing protein dehydratase</fullName>
    </submittedName>
</protein>
<keyword evidence="4" id="KW-1185">Reference proteome</keyword>
<dbReference type="GO" id="GO:0006633">
    <property type="term" value="P:fatty acid biosynthetic process"/>
    <property type="evidence" value="ECO:0007669"/>
    <property type="project" value="TreeGrafter"/>
</dbReference>
<dbReference type="EMBL" id="AOIB01000034">
    <property type="protein sequence ID" value="ELY54820.1"/>
    <property type="molecule type" value="Genomic_DNA"/>
</dbReference>
<sequence>MSAAPISAEMSSSPATDPVESEPESAAGDWTLERSVERYPDLEVGELVRFTKPITEADVSAFADASGDLNPLHLDEEYAEETMFDGRIAHGGLVAGTISAALAQFPGVVIYLSQDLEFRDPVEVGGTVTATCEIVEALGENRYRLETTAVDEAENTVIAGEAVVAINPPPADD</sequence>
<dbReference type="InterPro" id="IPR002539">
    <property type="entry name" value="MaoC-like_dom"/>
</dbReference>
<feature type="region of interest" description="Disordered" evidence="1">
    <location>
        <begin position="1"/>
        <end position="30"/>
    </location>
</feature>
<dbReference type="CDD" id="cd03449">
    <property type="entry name" value="R_hydratase"/>
    <property type="match status" value="1"/>
</dbReference>
<dbReference type="AlphaFoldDB" id="L9WZB6"/>
<reference evidence="3 4" key="1">
    <citation type="journal article" date="2014" name="PLoS Genet.">
        <title>Phylogenetically driven sequencing of extremely halophilic archaea reveals strategies for static and dynamic osmo-response.</title>
        <authorList>
            <person name="Becker E.A."/>
            <person name="Seitzer P.M."/>
            <person name="Tritt A."/>
            <person name="Larsen D."/>
            <person name="Krusor M."/>
            <person name="Yao A.I."/>
            <person name="Wu D."/>
            <person name="Madern D."/>
            <person name="Eisen J.A."/>
            <person name="Darling A.E."/>
            <person name="Facciotti M.T."/>
        </authorList>
    </citation>
    <scope>NUCLEOTIDE SEQUENCE [LARGE SCALE GENOMIC DNA]</scope>
    <source>
        <strain evidence="3 4">DSM 10524</strain>
    </source>
</reference>
<dbReference type="STRING" id="1227497.C491_17874"/>
<dbReference type="GO" id="GO:0019171">
    <property type="term" value="F:(3R)-hydroxyacyl-[acyl-carrier-protein] dehydratase activity"/>
    <property type="evidence" value="ECO:0007669"/>
    <property type="project" value="TreeGrafter"/>
</dbReference>
<comment type="caution">
    <text evidence="3">The sequence shown here is derived from an EMBL/GenBank/DDBJ whole genome shotgun (WGS) entry which is preliminary data.</text>
</comment>
<name>L9WZB6_9EURY</name>
<accession>L9WZB6</accession>
<evidence type="ECO:0000313" key="4">
    <source>
        <dbReference type="Proteomes" id="UP000011688"/>
    </source>
</evidence>
<dbReference type="PATRIC" id="fig|1227497.3.peg.3639"/>
<dbReference type="Pfam" id="PF01575">
    <property type="entry name" value="MaoC_dehydratas"/>
    <property type="match status" value="1"/>
</dbReference>
<dbReference type="eggNOG" id="arCOG00778">
    <property type="taxonomic scope" value="Archaea"/>
</dbReference>
<dbReference type="Proteomes" id="UP000011688">
    <property type="component" value="Unassembled WGS sequence"/>
</dbReference>
<evidence type="ECO:0000313" key="3">
    <source>
        <dbReference type="EMBL" id="ELY54820.1"/>
    </source>
</evidence>
<dbReference type="PANTHER" id="PTHR43437">
    <property type="entry name" value="HYDROXYACYL-THIOESTER DEHYDRATASE TYPE 2, MITOCHONDRIAL-RELATED"/>
    <property type="match status" value="1"/>
</dbReference>
<evidence type="ECO:0000256" key="1">
    <source>
        <dbReference type="SAM" id="MobiDB-lite"/>
    </source>
</evidence>
<dbReference type="InterPro" id="IPR050965">
    <property type="entry name" value="UPF0336/Enoyl-CoA_hydratase"/>
</dbReference>
<organism evidence="3 4">
    <name type="scientific">Natronococcus amylolyticus DSM 10524</name>
    <dbReference type="NCBI Taxonomy" id="1227497"/>
    <lineage>
        <taxon>Archaea</taxon>
        <taxon>Methanobacteriati</taxon>
        <taxon>Methanobacteriota</taxon>
        <taxon>Stenosarchaea group</taxon>
        <taxon>Halobacteria</taxon>
        <taxon>Halobacteriales</taxon>
        <taxon>Natrialbaceae</taxon>
        <taxon>Natronococcus</taxon>
    </lineage>
</organism>
<dbReference type="InterPro" id="IPR029069">
    <property type="entry name" value="HotDog_dom_sf"/>
</dbReference>
<gene>
    <name evidence="3" type="ORF">C491_17874</name>
</gene>
<evidence type="ECO:0000259" key="2">
    <source>
        <dbReference type="Pfam" id="PF01575"/>
    </source>
</evidence>
<dbReference type="SUPFAM" id="SSF54637">
    <property type="entry name" value="Thioesterase/thiol ester dehydrase-isomerase"/>
    <property type="match status" value="1"/>
</dbReference>
<proteinExistence type="predicted"/>
<dbReference type="PANTHER" id="PTHR43437:SF3">
    <property type="entry name" value="HYDROXYACYL-THIOESTER DEHYDRATASE TYPE 2, MITOCHONDRIAL"/>
    <property type="match status" value="1"/>
</dbReference>